<feature type="region of interest" description="Disordered" evidence="6">
    <location>
        <begin position="331"/>
        <end position="355"/>
    </location>
</feature>
<dbReference type="EMBL" id="BOPF01000003">
    <property type="protein sequence ID" value="GIJ44238.1"/>
    <property type="molecule type" value="Genomic_DNA"/>
</dbReference>
<dbReference type="CDD" id="cd09990">
    <property type="entry name" value="Agmatinase-like"/>
    <property type="match status" value="1"/>
</dbReference>
<accession>A0A8J3YHD7</accession>
<feature type="binding site" evidence="4">
    <location>
        <position position="163"/>
    </location>
    <ligand>
        <name>Mn(2+)</name>
        <dbReference type="ChEBI" id="CHEBI:29035"/>
        <label>1</label>
    </ligand>
</feature>
<evidence type="ECO:0000256" key="2">
    <source>
        <dbReference type="ARBA" id="ARBA00022723"/>
    </source>
</evidence>
<dbReference type="PROSITE" id="PS01053">
    <property type="entry name" value="ARGINASE_1"/>
    <property type="match status" value="1"/>
</dbReference>
<proteinExistence type="inferred from homology"/>
<feature type="compositionally biased region" description="Basic and acidic residues" evidence="6">
    <location>
        <begin position="331"/>
        <end position="341"/>
    </location>
</feature>
<evidence type="ECO:0000256" key="1">
    <source>
        <dbReference type="ARBA" id="ARBA00009227"/>
    </source>
</evidence>
<keyword evidence="3 5" id="KW-0378">Hydrolase</keyword>
<evidence type="ECO:0000256" key="6">
    <source>
        <dbReference type="SAM" id="MobiDB-lite"/>
    </source>
</evidence>
<comment type="similarity">
    <text evidence="1">Belongs to the arginase family. Agmatinase subfamily.</text>
</comment>
<evidence type="ECO:0000256" key="3">
    <source>
        <dbReference type="ARBA" id="ARBA00022801"/>
    </source>
</evidence>
<sequence>MSDGNAVPTEPFDGTVAEPFGARASFCGVPTRRVDRVAAGDVVILGAPFDWGTSFRPGARFGPRAIRDADYLEPDGKRPHLTATVDPLTALPVVDAGDIPIVRGYIEESLQNIERYVGLVAGAGAVPIVLGGDHTITFPNATAVARAHGFGDVTVVHFDAHADTGEYSRAEMLGHGVPMRKLIDSGAVPGHRFIQVGLRGYWPPPETLRWMREQRMRSYFMDEVNERGFDAVLDEVIRLARLPGDGRPARGVFLSVDIDVVDPGMAPGTGTPEPGGLTSAQLLGAVRRLGRELNVLGADILEVAPAYDQPMNITALLAHRVVLEMTTGLAERRRATERQPAERGTPSQPMPHSSR</sequence>
<feature type="binding site" evidence="4">
    <location>
        <position position="161"/>
    </location>
    <ligand>
        <name>Mn(2+)</name>
        <dbReference type="ChEBI" id="CHEBI:29035"/>
        <label>1</label>
    </ligand>
</feature>
<protein>
    <submittedName>
        <fullName evidence="7">Agmatinase</fullName>
    </submittedName>
</protein>
<name>A0A8J3YHD7_9ACTN</name>
<evidence type="ECO:0000256" key="4">
    <source>
        <dbReference type="PIRSR" id="PIRSR036979-1"/>
    </source>
</evidence>
<dbReference type="NCBIfam" id="TIGR01230">
    <property type="entry name" value="agmatinase"/>
    <property type="match status" value="1"/>
</dbReference>
<dbReference type="PRINTS" id="PR00116">
    <property type="entry name" value="ARGINASE"/>
</dbReference>
<comment type="caution">
    <text evidence="7">The sequence shown here is derived from an EMBL/GenBank/DDBJ whole genome shotgun (WGS) entry which is preliminary data.</text>
</comment>
<dbReference type="GO" id="GO:0033389">
    <property type="term" value="P:putrescine biosynthetic process from arginine, via agmatine"/>
    <property type="evidence" value="ECO:0007669"/>
    <property type="project" value="TreeGrafter"/>
</dbReference>
<dbReference type="PANTHER" id="PTHR11358:SF26">
    <property type="entry name" value="GUANIDINO ACID HYDROLASE, MITOCHONDRIAL"/>
    <property type="match status" value="1"/>
</dbReference>
<dbReference type="PANTHER" id="PTHR11358">
    <property type="entry name" value="ARGINASE/AGMATINASE"/>
    <property type="match status" value="1"/>
</dbReference>
<feature type="binding site" evidence="4">
    <location>
        <position position="159"/>
    </location>
    <ligand>
        <name>Mn(2+)</name>
        <dbReference type="ChEBI" id="CHEBI:29035"/>
        <label>1</label>
    </ligand>
</feature>
<evidence type="ECO:0000313" key="8">
    <source>
        <dbReference type="Proteomes" id="UP000619260"/>
    </source>
</evidence>
<keyword evidence="2 4" id="KW-0479">Metal-binding</keyword>
<dbReference type="PROSITE" id="PS51409">
    <property type="entry name" value="ARGINASE_2"/>
    <property type="match status" value="1"/>
</dbReference>
<dbReference type="InterPro" id="IPR006035">
    <property type="entry name" value="Ureohydrolase"/>
</dbReference>
<dbReference type="GO" id="GO:0008783">
    <property type="term" value="F:agmatinase activity"/>
    <property type="evidence" value="ECO:0007669"/>
    <property type="project" value="TreeGrafter"/>
</dbReference>
<keyword evidence="4" id="KW-0464">Manganese</keyword>
<feature type="binding site" evidence="4">
    <location>
        <position position="257"/>
    </location>
    <ligand>
        <name>Mn(2+)</name>
        <dbReference type="ChEBI" id="CHEBI:29035"/>
        <label>1</label>
    </ligand>
</feature>
<keyword evidence="8" id="KW-1185">Reference proteome</keyword>
<gene>
    <name evidence="7" type="primary">speB_1</name>
    <name evidence="7" type="ORF">Val02_11240</name>
</gene>
<reference evidence="7" key="1">
    <citation type="submission" date="2021-01" db="EMBL/GenBank/DDBJ databases">
        <title>Whole genome shotgun sequence of Virgisporangium aliadipatigenens NBRC 105644.</title>
        <authorList>
            <person name="Komaki H."/>
            <person name="Tamura T."/>
        </authorList>
    </citation>
    <scope>NUCLEOTIDE SEQUENCE</scope>
    <source>
        <strain evidence="7">NBRC 105644</strain>
    </source>
</reference>
<dbReference type="Pfam" id="PF00491">
    <property type="entry name" value="Arginase"/>
    <property type="match status" value="1"/>
</dbReference>
<organism evidence="7 8">
    <name type="scientific">Virgisporangium aliadipatigenens</name>
    <dbReference type="NCBI Taxonomy" id="741659"/>
    <lineage>
        <taxon>Bacteria</taxon>
        <taxon>Bacillati</taxon>
        <taxon>Actinomycetota</taxon>
        <taxon>Actinomycetes</taxon>
        <taxon>Micromonosporales</taxon>
        <taxon>Micromonosporaceae</taxon>
        <taxon>Virgisporangium</taxon>
    </lineage>
</organism>
<dbReference type="AlphaFoldDB" id="A0A8J3YHD7"/>
<dbReference type="InterPro" id="IPR023696">
    <property type="entry name" value="Ureohydrolase_dom_sf"/>
</dbReference>
<dbReference type="PIRSF" id="PIRSF036979">
    <property type="entry name" value="Arginase"/>
    <property type="match status" value="1"/>
</dbReference>
<dbReference type="InterPro" id="IPR020855">
    <property type="entry name" value="Ureohydrolase_Mn_BS"/>
</dbReference>
<dbReference type="GO" id="GO:0046872">
    <property type="term" value="F:metal ion binding"/>
    <property type="evidence" value="ECO:0007669"/>
    <property type="project" value="UniProtKB-KW"/>
</dbReference>
<dbReference type="InterPro" id="IPR005925">
    <property type="entry name" value="Agmatinase-rel"/>
</dbReference>
<evidence type="ECO:0000313" key="7">
    <source>
        <dbReference type="EMBL" id="GIJ44238.1"/>
    </source>
</evidence>
<evidence type="ECO:0000256" key="5">
    <source>
        <dbReference type="RuleBase" id="RU003684"/>
    </source>
</evidence>
<feature type="compositionally biased region" description="Polar residues" evidence="6">
    <location>
        <begin position="345"/>
        <end position="355"/>
    </location>
</feature>
<comment type="cofactor">
    <cofactor evidence="4">
        <name>Mn(2+)</name>
        <dbReference type="ChEBI" id="CHEBI:29035"/>
    </cofactor>
    <text evidence="4">Binds 2 manganese ions per subunit.</text>
</comment>
<feature type="binding site" evidence="4">
    <location>
        <position position="259"/>
    </location>
    <ligand>
        <name>Mn(2+)</name>
        <dbReference type="ChEBI" id="CHEBI:29035"/>
        <label>1</label>
    </ligand>
</feature>
<dbReference type="Proteomes" id="UP000619260">
    <property type="component" value="Unassembled WGS sequence"/>
</dbReference>
<feature type="binding site" evidence="4">
    <location>
        <position position="134"/>
    </location>
    <ligand>
        <name>Mn(2+)</name>
        <dbReference type="ChEBI" id="CHEBI:29035"/>
        <label>1</label>
    </ligand>
</feature>
<dbReference type="Gene3D" id="3.40.800.10">
    <property type="entry name" value="Ureohydrolase domain"/>
    <property type="match status" value="1"/>
</dbReference>
<dbReference type="SUPFAM" id="SSF52768">
    <property type="entry name" value="Arginase/deacetylase"/>
    <property type="match status" value="1"/>
</dbReference>